<dbReference type="Pfam" id="PF07515">
    <property type="entry name" value="TraI_2_C"/>
    <property type="match status" value="1"/>
</dbReference>
<dbReference type="Gene3D" id="2.40.10.200">
    <property type="entry name" value="STY4665 C-terminal domain-like"/>
    <property type="match status" value="1"/>
</dbReference>
<dbReference type="EMBL" id="CP044222">
    <property type="protein sequence ID" value="QEW07617.1"/>
    <property type="molecule type" value="Genomic_DNA"/>
</dbReference>
<dbReference type="InterPro" id="IPR011119">
    <property type="entry name" value="Unchr_helicase_relaxase_TraI"/>
</dbReference>
<protein>
    <recommendedName>
        <fullName evidence="1">HD/PDEase domain-containing protein</fullName>
    </recommendedName>
</protein>
<dbReference type="NCBIfam" id="NF041494">
    <property type="entry name" value="MobH"/>
    <property type="match status" value="1"/>
</dbReference>
<dbReference type="SMART" id="SM00471">
    <property type="entry name" value="HDc"/>
    <property type="match status" value="1"/>
</dbReference>
<dbReference type="SUPFAM" id="SSF46785">
    <property type="entry name" value="Winged helix' DNA-binding domain"/>
    <property type="match status" value="1"/>
</dbReference>
<keyword evidence="3" id="KW-1185">Reference proteome</keyword>
<dbReference type="SUPFAM" id="SSF109604">
    <property type="entry name" value="HD-domain/PDEase-like"/>
    <property type="match status" value="1"/>
</dbReference>
<dbReference type="InterPro" id="IPR036390">
    <property type="entry name" value="WH_DNA-bd_sf"/>
</dbReference>
<dbReference type="InterPro" id="IPR022391">
    <property type="entry name" value="ICE_relaxase_PFGI-1"/>
</dbReference>
<dbReference type="AlphaFoldDB" id="A0A5J6LGC1"/>
<dbReference type="NCBIfam" id="TIGR03760">
    <property type="entry name" value="ICE_TraI_Pfluor"/>
    <property type="match status" value="1"/>
</dbReference>
<dbReference type="Proteomes" id="UP000325606">
    <property type="component" value="Chromosome"/>
</dbReference>
<dbReference type="Gene3D" id="1.10.10.10">
    <property type="entry name" value="Winged helix-like DNA-binding domain superfamily/Winged helix DNA-binding domain"/>
    <property type="match status" value="1"/>
</dbReference>
<dbReference type="Gene3D" id="1.10.3210.40">
    <property type="match status" value="1"/>
</dbReference>
<evidence type="ECO:0000313" key="2">
    <source>
        <dbReference type="EMBL" id="QEW07617.1"/>
    </source>
</evidence>
<reference evidence="2 3" key="1">
    <citation type="submission" date="2019-09" db="EMBL/GenBank/DDBJ databases">
        <title>Nitrincola iocasae sp. nov., a bacterium isolated from the sediment collected at a cold seep field in South China Sea.</title>
        <authorList>
            <person name="Zhang H."/>
            <person name="Wang H."/>
            <person name="Li C."/>
        </authorList>
    </citation>
    <scope>NUCLEOTIDE SEQUENCE [LARGE SCALE GENOMIC DNA]</scope>
    <source>
        <strain evidence="2 3">KXZD1103</strain>
    </source>
</reference>
<sequence>MINKLIQKLIPSSAVSMSEAVDLQAKEDGWLLSKSSDELLQDVNRRQLIRQLWDLTSLTHESFELHVEQPIRRLAEIVQLLPASANHHHCYPGGLIDHVLEVAIYALKIRRNRLLPPGGKSEEQSKVAEIWTAAIIYGALLHDIGKIAFDMRVQAIDGTDLCLIHGNIPFGTQYTISYVKGRDYQVHGVSGLLFFTRILTQVNIDWIRSEVDVFNQLVMELSGHHDKSGVIGEIVKKADKASVSKFMGGNPKIAIEQNIVSLQGKLITGLRYIVNNRLKLNEKGASCFVTGDAVWLVSKTVANELRSYLLELGYSSVPSSNPILFDEMQSCGLLQPNLQKKAVWKCKISIDEWSVSLTCVKVHPSVLWPNGDLSDLFKGDVTIEDNQYIESDNSNPQDQVILDSSEELKCEDKNIIKPEVSLHSSSYLDVFDDLDISSANVNYCDGSEEDLNNSISYKNESIDTFEVDVSLGKQFLEWVFSSINSKKLIINDARSFAHTVDDTLFIVSPKAFKRFSLEKYGDDNAWKDIQKSFQRCKVHQKSEDAMNIFKVNVQGPKRSSVIQGYLLRKECNQVSFLYNNPFLELKRD</sequence>
<dbReference type="InterPro" id="IPR003607">
    <property type="entry name" value="HD/PDEase_dom"/>
</dbReference>
<proteinExistence type="predicted"/>
<accession>A0A5J6LGC1</accession>
<dbReference type="Pfam" id="PF07514">
    <property type="entry name" value="TraI_2"/>
    <property type="match status" value="1"/>
</dbReference>
<dbReference type="InterPro" id="IPR011093">
    <property type="entry name" value="TraI_2_C"/>
</dbReference>
<name>A0A5J6LGC1_9GAMM</name>
<evidence type="ECO:0000259" key="1">
    <source>
        <dbReference type="SMART" id="SM00471"/>
    </source>
</evidence>
<dbReference type="KEGG" id="nik:F5I99_14520"/>
<evidence type="ECO:0000313" key="3">
    <source>
        <dbReference type="Proteomes" id="UP000325606"/>
    </source>
</evidence>
<feature type="domain" description="HD/PDEase" evidence="1">
    <location>
        <begin position="91"/>
        <end position="253"/>
    </location>
</feature>
<organism evidence="2 3">
    <name type="scientific">Nitrincola iocasae</name>
    <dbReference type="NCBI Taxonomy" id="2614693"/>
    <lineage>
        <taxon>Bacteria</taxon>
        <taxon>Pseudomonadati</taxon>
        <taxon>Pseudomonadota</taxon>
        <taxon>Gammaproteobacteria</taxon>
        <taxon>Oceanospirillales</taxon>
        <taxon>Oceanospirillaceae</taxon>
        <taxon>Nitrincola</taxon>
    </lineage>
</organism>
<gene>
    <name evidence="2" type="ORF">F5I99_14520</name>
</gene>
<dbReference type="InterPro" id="IPR036388">
    <property type="entry name" value="WH-like_DNA-bd_sf"/>
</dbReference>